<proteinExistence type="predicted"/>
<reference evidence="2" key="1">
    <citation type="journal article" date="2014" name="Microb. Cell Fact.">
        <title>Exploiting Issatchenkia orientalis SD108 for succinic acid production.</title>
        <authorList>
            <person name="Xiao H."/>
            <person name="Shao Z."/>
            <person name="Jiang Y."/>
            <person name="Dole S."/>
            <person name="Zhao H."/>
        </authorList>
    </citation>
    <scope>NUCLEOTIDE SEQUENCE [LARGE SCALE GENOMIC DNA]</scope>
    <source>
        <strain evidence="2">SD108</strain>
    </source>
</reference>
<dbReference type="EMBL" id="JQFK01002019">
    <property type="protein sequence ID" value="KGK32640.1"/>
    <property type="molecule type" value="Genomic_DNA"/>
</dbReference>
<sequence>NFPANVVDYDLV</sequence>
<dbReference type="HOGENOM" id="CLU_3437518_0_0_1"/>
<name>A0A099NJ90_PICKU</name>
<accession>A0A099NJ90</accession>
<evidence type="ECO:0000313" key="2">
    <source>
        <dbReference type="Proteomes" id="UP000029867"/>
    </source>
</evidence>
<protein>
    <submittedName>
        <fullName evidence="1">Uncharacterized protein</fullName>
    </submittedName>
</protein>
<dbReference type="Proteomes" id="UP000029867">
    <property type="component" value="Unassembled WGS sequence"/>
</dbReference>
<gene>
    <name evidence="1" type="ORF">JL09_g6753</name>
</gene>
<comment type="caution">
    <text evidence="1">The sequence shown here is derived from an EMBL/GenBank/DDBJ whole genome shotgun (WGS) entry which is preliminary data.</text>
</comment>
<organism evidence="1 2">
    <name type="scientific">Pichia kudriavzevii</name>
    <name type="common">Yeast</name>
    <name type="synonym">Issatchenkia orientalis</name>
    <dbReference type="NCBI Taxonomy" id="4909"/>
    <lineage>
        <taxon>Eukaryota</taxon>
        <taxon>Fungi</taxon>
        <taxon>Dikarya</taxon>
        <taxon>Ascomycota</taxon>
        <taxon>Saccharomycotina</taxon>
        <taxon>Pichiomycetes</taxon>
        <taxon>Pichiales</taxon>
        <taxon>Pichiaceae</taxon>
        <taxon>Pichia</taxon>
    </lineage>
</organism>
<feature type="non-terminal residue" evidence="1">
    <location>
        <position position="1"/>
    </location>
</feature>
<evidence type="ECO:0000313" key="1">
    <source>
        <dbReference type="EMBL" id="KGK32640.1"/>
    </source>
</evidence>